<dbReference type="Gene3D" id="3.20.20.140">
    <property type="entry name" value="Metal-dependent hydrolases"/>
    <property type="match status" value="1"/>
</dbReference>
<evidence type="ECO:0000313" key="2">
    <source>
        <dbReference type="EMBL" id="GAA4265592.1"/>
    </source>
</evidence>
<accession>A0ABP8E049</accession>
<dbReference type="SUPFAM" id="SSF51556">
    <property type="entry name" value="Metallo-dependent hydrolases"/>
    <property type="match status" value="1"/>
</dbReference>
<evidence type="ECO:0000256" key="1">
    <source>
        <dbReference type="SAM" id="MobiDB-lite"/>
    </source>
</evidence>
<gene>
    <name evidence="2" type="ORF">GCM10022256_12040</name>
</gene>
<comment type="caution">
    <text evidence="2">The sequence shown here is derived from an EMBL/GenBank/DDBJ whole genome shotgun (WGS) entry which is preliminary data.</text>
</comment>
<dbReference type="InterPro" id="IPR032466">
    <property type="entry name" value="Metal_Hydrolase"/>
</dbReference>
<sequence length="326" mass="35351">MLEAASPRTAPRPSAAAPAPASPPAAVATRIDLHQHLMPPEFLAALRSRTVVPRLIDDWTLLTEGESPYSLNPLAHDVERRRMRELAEGKADVLVSLPGNLRVEDLPADDARALIDIWHRSALALGDPFRVWAATPCGEFDLDGLRAILAHERVVGLQVPATHLATAADLERLRPVLALVEEARKPVLVHPRHVVATPNHGVATSDTLPRAEQLKAAWLTWNEGGHEQHPSLRIAFVALAGLAPLALAAASSRSGRPPKSDPNVFYETSAYDERAIDAMARIVGVGPLVHGSDRPFRQPRDPELGRVFNHAVFSQNPRTLLTGHSA</sequence>
<feature type="region of interest" description="Disordered" evidence="1">
    <location>
        <begin position="1"/>
        <end position="23"/>
    </location>
</feature>
<dbReference type="RefSeq" id="WP_344794111.1">
    <property type="nucleotide sequence ID" value="NZ_BAABAU010000001.1"/>
</dbReference>
<keyword evidence="3" id="KW-1185">Reference proteome</keyword>
<dbReference type="Proteomes" id="UP001501594">
    <property type="component" value="Unassembled WGS sequence"/>
</dbReference>
<proteinExistence type="predicted"/>
<organism evidence="2 3">
    <name type="scientific">Frondihabitans peucedani</name>
    <dbReference type="NCBI Taxonomy" id="598626"/>
    <lineage>
        <taxon>Bacteria</taxon>
        <taxon>Bacillati</taxon>
        <taxon>Actinomycetota</taxon>
        <taxon>Actinomycetes</taxon>
        <taxon>Micrococcales</taxon>
        <taxon>Microbacteriaceae</taxon>
        <taxon>Frondihabitans</taxon>
    </lineage>
</organism>
<evidence type="ECO:0000313" key="3">
    <source>
        <dbReference type="Proteomes" id="UP001501594"/>
    </source>
</evidence>
<evidence type="ECO:0008006" key="4">
    <source>
        <dbReference type="Google" id="ProtNLM"/>
    </source>
</evidence>
<protein>
    <recommendedName>
        <fullName evidence="4">Amidohydrolase-related domain-containing protein</fullName>
    </recommendedName>
</protein>
<dbReference type="EMBL" id="BAABAU010000001">
    <property type="protein sequence ID" value="GAA4265592.1"/>
    <property type="molecule type" value="Genomic_DNA"/>
</dbReference>
<name>A0ABP8E049_9MICO</name>
<reference evidence="3" key="1">
    <citation type="journal article" date="2019" name="Int. J. Syst. Evol. Microbiol.">
        <title>The Global Catalogue of Microorganisms (GCM) 10K type strain sequencing project: providing services to taxonomists for standard genome sequencing and annotation.</title>
        <authorList>
            <consortium name="The Broad Institute Genomics Platform"/>
            <consortium name="The Broad Institute Genome Sequencing Center for Infectious Disease"/>
            <person name="Wu L."/>
            <person name="Ma J."/>
        </authorList>
    </citation>
    <scope>NUCLEOTIDE SEQUENCE [LARGE SCALE GENOMIC DNA]</scope>
    <source>
        <strain evidence="3">JCM 17442</strain>
    </source>
</reference>